<dbReference type="SUPFAM" id="SSF51161">
    <property type="entry name" value="Trimeric LpxA-like enzymes"/>
    <property type="match status" value="1"/>
</dbReference>
<dbReference type="Pfam" id="PF00132">
    <property type="entry name" value="Hexapep"/>
    <property type="match status" value="1"/>
</dbReference>
<dbReference type="InterPro" id="IPR011004">
    <property type="entry name" value="Trimer_LpxA-like_sf"/>
</dbReference>
<reference evidence="1 2" key="1">
    <citation type="journal article" date="2010" name="Stand. Genomic Sci.">
        <title>Complete genome sequence of Spirochaeta smaragdinae type strain (SEBR 4228).</title>
        <authorList>
            <person name="Mavromatis K."/>
            <person name="Yasawong M."/>
            <person name="Chertkov O."/>
            <person name="Lapidus A."/>
            <person name="Lucas S."/>
            <person name="Nolan M."/>
            <person name="Del Rio T.G."/>
            <person name="Tice H."/>
            <person name="Cheng J.F."/>
            <person name="Pitluck S."/>
            <person name="Liolios K."/>
            <person name="Ivanova N."/>
            <person name="Tapia R."/>
            <person name="Han C."/>
            <person name="Bruce D."/>
            <person name="Goodwin L."/>
            <person name="Pati A."/>
            <person name="Chen A."/>
            <person name="Palaniappan K."/>
            <person name="Land M."/>
            <person name="Hauser L."/>
            <person name="Chang Y.J."/>
            <person name="Jeffries C.D."/>
            <person name="Detter J.C."/>
            <person name="Rohde M."/>
            <person name="Brambilla E."/>
            <person name="Spring S."/>
            <person name="Goker M."/>
            <person name="Sikorski J."/>
            <person name="Woyke T."/>
            <person name="Bristow J."/>
            <person name="Eisen J.A."/>
            <person name="Markowitz V."/>
            <person name="Hugenholtz P."/>
            <person name="Klenk H.P."/>
            <person name="Kyrpides N.C."/>
        </authorList>
    </citation>
    <scope>NUCLEOTIDE SEQUENCE [LARGE SCALE GENOMIC DNA]</scope>
    <source>
        <strain evidence="2">DSM 11293 / JCM 15392 / SEBR 4228</strain>
    </source>
</reference>
<dbReference type="EMBL" id="CP002116">
    <property type="protein sequence ID" value="ADK81785.1"/>
    <property type="molecule type" value="Genomic_DNA"/>
</dbReference>
<organism evidence="1 2">
    <name type="scientific">Sediminispirochaeta smaragdinae (strain DSM 11293 / JCM 15392 / SEBR 4228)</name>
    <name type="common">Spirochaeta smaragdinae</name>
    <dbReference type="NCBI Taxonomy" id="573413"/>
    <lineage>
        <taxon>Bacteria</taxon>
        <taxon>Pseudomonadati</taxon>
        <taxon>Spirochaetota</taxon>
        <taxon>Spirochaetia</taxon>
        <taxon>Spirochaetales</taxon>
        <taxon>Spirochaetaceae</taxon>
        <taxon>Sediminispirochaeta</taxon>
    </lineage>
</organism>
<dbReference type="InterPro" id="IPR001451">
    <property type="entry name" value="Hexapep"/>
</dbReference>
<dbReference type="RefSeq" id="WP_013255246.1">
    <property type="nucleotide sequence ID" value="NC_014364.1"/>
</dbReference>
<dbReference type="Gene3D" id="2.160.10.10">
    <property type="entry name" value="Hexapeptide repeat proteins"/>
    <property type="match status" value="1"/>
</dbReference>
<evidence type="ECO:0000313" key="2">
    <source>
        <dbReference type="Proteomes" id="UP000002318"/>
    </source>
</evidence>
<dbReference type="PANTHER" id="PTHR13061">
    <property type="entry name" value="DYNACTIN SUBUNIT P25"/>
    <property type="match status" value="1"/>
</dbReference>
<dbReference type="STRING" id="573413.Spirs_2678"/>
<dbReference type="eggNOG" id="COG0663">
    <property type="taxonomic scope" value="Bacteria"/>
</dbReference>
<dbReference type="Proteomes" id="UP000002318">
    <property type="component" value="Chromosome"/>
</dbReference>
<dbReference type="InterPro" id="IPR047324">
    <property type="entry name" value="LbH_gamma_CA-like"/>
</dbReference>
<gene>
    <name evidence="1" type="ordered locus">Spirs_2678</name>
</gene>
<dbReference type="KEGG" id="ssm:Spirs_2678"/>
<protein>
    <submittedName>
        <fullName evidence="1">Ferripyochelin binding protein (Fbp)</fullName>
    </submittedName>
</protein>
<dbReference type="AlphaFoldDB" id="E1R8M8"/>
<dbReference type="PANTHER" id="PTHR13061:SF29">
    <property type="entry name" value="GAMMA CARBONIC ANHYDRASE-LIKE 1, MITOCHONDRIAL-RELATED"/>
    <property type="match status" value="1"/>
</dbReference>
<dbReference type="OrthoDB" id="9803036at2"/>
<dbReference type="HOGENOM" id="CLU_064827_4_1_12"/>
<dbReference type="InterPro" id="IPR050484">
    <property type="entry name" value="Transf_Hexapept/Carb_Anhydrase"/>
</dbReference>
<sequence length="172" mass="18171">MIYDYQGTYPDTGAGAFIAESADIAGAVTVGKDASIWFNVSIRADLAEIAIGDRSNIQDNAIVHVDKGKPVAIGSGVTIGHGAIIHSCTIGDDCLIGMGAIIMNGSVIGEESIVGAGALITEHKTFPARSLIIGSPAKAVRTLTEEEIEAIKENCREYVALAEKYHRKEREN</sequence>
<proteinExistence type="predicted"/>
<keyword evidence="2" id="KW-1185">Reference proteome</keyword>
<name>E1R8M8_SEDSS</name>
<accession>E1R8M8</accession>
<evidence type="ECO:0000313" key="1">
    <source>
        <dbReference type="EMBL" id="ADK81785.1"/>
    </source>
</evidence>
<dbReference type="CDD" id="cd04645">
    <property type="entry name" value="LbH_gamma_CA_like"/>
    <property type="match status" value="1"/>
</dbReference>